<comment type="pathway">
    <text evidence="9">Isoprenoid biosynthesis; isopentenyl diphosphate biosynthesis via DXP pathway; isopentenyl diphosphate from 1-deoxy-D-xylulose 5-phosphate: step 3/6.</text>
</comment>
<name>A0A9W6SG99_9ACTN</name>
<keyword evidence="9" id="KW-0414">Isoprene biosynthesis</keyword>
<dbReference type="Gene3D" id="3.30.230.10">
    <property type="match status" value="1"/>
</dbReference>
<dbReference type="PANTHER" id="PTHR43527">
    <property type="entry name" value="4-DIPHOSPHOCYTIDYL-2-C-METHYL-D-ERYTHRITOL KINASE, CHLOROPLASTIC"/>
    <property type="match status" value="1"/>
</dbReference>
<evidence type="ECO:0000256" key="9">
    <source>
        <dbReference type="HAMAP-Rule" id="MF_00061"/>
    </source>
</evidence>
<dbReference type="EMBL" id="BSTX01000001">
    <property type="protein sequence ID" value="GLZ76600.1"/>
    <property type="molecule type" value="Genomic_DNA"/>
</dbReference>
<dbReference type="GO" id="GO:0016114">
    <property type="term" value="P:terpenoid biosynthetic process"/>
    <property type="evidence" value="ECO:0007669"/>
    <property type="project" value="UniProtKB-UniRule"/>
</dbReference>
<dbReference type="GO" id="GO:0005524">
    <property type="term" value="F:ATP binding"/>
    <property type="evidence" value="ECO:0007669"/>
    <property type="project" value="UniProtKB-UniRule"/>
</dbReference>
<dbReference type="PIRSF" id="PIRSF010376">
    <property type="entry name" value="IspE"/>
    <property type="match status" value="1"/>
</dbReference>
<dbReference type="NCBIfam" id="TIGR00154">
    <property type="entry name" value="ispE"/>
    <property type="match status" value="1"/>
</dbReference>
<feature type="active site" evidence="9">
    <location>
        <position position="138"/>
    </location>
</feature>
<reference evidence="12" key="1">
    <citation type="submission" date="2023-03" db="EMBL/GenBank/DDBJ databases">
        <title>Actinorhabdospora filicis NBRC 111898.</title>
        <authorList>
            <person name="Ichikawa N."/>
            <person name="Sato H."/>
            <person name="Tonouchi N."/>
        </authorList>
    </citation>
    <scope>NUCLEOTIDE SEQUENCE</scope>
    <source>
        <strain evidence="12">NBRC 111898</strain>
    </source>
</reference>
<keyword evidence="13" id="KW-1185">Reference proteome</keyword>
<keyword evidence="5 9" id="KW-0547">Nucleotide-binding</keyword>
<proteinExistence type="inferred from homology"/>
<evidence type="ECO:0000256" key="2">
    <source>
        <dbReference type="ARBA" id="ARBA00012052"/>
    </source>
</evidence>
<evidence type="ECO:0000313" key="12">
    <source>
        <dbReference type="EMBL" id="GLZ76600.1"/>
    </source>
</evidence>
<accession>A0A9W6SG99</accession>
<evidence type="ECO:0000313" key="13">
    <source>
        <dbReference type="Proteomes" id="UP001165079"/>
    </source>
</evidence>
<dbReference type="HAMAP" id="MF_00061">
    <property type="entry name" value="IspE"/>
    <property type="match status" value="1"/>
</dbReference>
<dbReference type="EC" id="2.7.1.148" evidence="2 9"/>
<dbReference type="InterPro" id="IPR013750">
    <property type="entry name" value="GHMP_kinase_C_dom"/>
</dbReference>
<dbReference type="PANTHER" id="PTHR43527:SF2">
    <property type="entry name" value="4-DIPHOSPHOCYTIDYL-2-C-METHYL-D-ERYTHRITOL KINASE, CHLOROPLASTIC"/>
    <property type="match status" value="1"/>
</dbReference>
<dbReference type="SUPFAM" id="SSF55060">
    <property type="entry name" value="GHMP Kinase, C-terminal domain"/>
    <property type="match status" value="1"/>
</dbReference>
<comment type="function">
    <text evidence="9">Catalyzes the phosphorylation of the position 2 hydroxy group of 4-diphosphocytidyl-2C-methyl-D-erythritol.</text>
</comment>
<dbReference type="GO" id="GO:0019288">
    <property type="term" value="P:isopentenyl diphosphate biosynthetic process, methylerythritol 4-phosphate pathway"/>
    <property type="evidence" value="ECO:0007669"/>
    <property type="project" value="UniProtKB-UniRule"/>
</dbReference>
<evidence type="ECO:0000256" key="1">
    <source>
        <dbReference type="ARBA" id="ARBA00009684"/>
    </source>
</evidence>
<dbReference type="SUPFAM" id="SSF54211">
    <property type="entry name" value="Ribosomal protein S5 domain 2-like"/>
    <property type="match status" value="1"/>
</dbReference>
<evidence type="ECO:0000256" key="7">
    <source>
        <dbReference type="ARBA" id="ARBA00022840"/>
    </source>
</evidence>
<feature type="domain" description="GHMP kinase N-terminal" evidence="10">
    <location>
        <begin position="68"/>
        <end position="146"/>
    </location>
</feature>
<dbReference type="InterPro" id="IPR004424">
    <property type="entry name" value="IspE"/>
</dbReference>
<comment type="caution">
    <text evidence="12">The sequence shown here is derived from an EMBL/GenBank/DDBJ whole genome shotgun (WGS) entry which is preliminary data.</text>
</comment>
<evidence type="ECO:0000259" key="11">
    <source>
        <dbReference type="Pfam" id="PF08544"/>
    </source>
</evidence>
<dbReference type="InterPro" id="IPR014721">
    <property type="entry name" value="Ribsml_uS5_D2-typ_fold_subgr"/>
</dbReference>
<dbReference type="NCBIfam" id="NF002870">
    <property type="entry name" value="PRK03188.1"/>
    <property type="match status" value="1"/>
</dbReference>
<evidence type="ECO:0000256" key="5">
    <source>
        <dbReference type="ARBA" id="ARBA00022741"/>
    </source>
</evidence>
<evidence type="ECO:0000256" key="6">
    <source>
        <dbReference type="ARBA" id="ARBA00022777"/>
    </source>
</evidence>
<keyword evidence="7 9" id="KW-0067">ATP-binding</keyword>
<evidence type="ECO:0000256" key="4">
    <source>
        <dbReference type="ARBA" id="ARBA00022679"/>
    </source>
</evidence>
<evidence type="ECO:0000256" key="3">
    <source>
        <dbReference type="ARBA" id="ARBA00017473"/>
    </source>
</evidence>
<dbReference type="InterPro" id="IPR020568">
    <property type="entry name" value="Ribosomal_Su5_D2-typ_SF"/>
</dbReference>
<dbReference type="Proteomes" id="UP001165079">
    <property type="component" value="Unassembled WGS sequence"/>
</dbReference>
<organism evidence="12 13">
    <name type="scientific">Actinorhabdospora filicis</name>
    <dbReference type="NCBI Taxonomy" id="1785913"/>
    <lineage>
        <taxon>Bacteria</taxon>
        <taxon>Bacillati</taxon>
        <taxon>Actinomycetota</taxon>
        <taxon>Actinomycetes</taxon>
        <taxon>Micromonosporales</taxon>
        <taxon>Micromonosporaceae</taxon>
        <taxon>Actinorhabdospora</taxon>
    </lineage>
</organism>
<dbReference type="Pfam" id="PF00288">
    <property type="entry name" value="GHMP_kinases_N"/>
    <property type="match status" value="1"/>
</dbReference>
<feature type="active site" evidence="9">
    <location>
        <position position="11"/>
    </location>
</feature>
<gene>
    <name evidence="9 12" type="primary">ispE</name>
    <name evidence="12" type="ORF">Afil01_14070</name>
</gene>
<sequence length="297" mass="30838">MTAVHVTAPAKINLHLGVGPLREDGYHDLTTVFESVALHDDLTAEPADDISLVIHGEGAHDLPTDRRNLAVLAATELAAYTGTRAGARLTLTKRIPVAGGLAGGSTDAAAALIACNRLWNTGLTTGELDKLAAALGSDVPFCLHGGTALGTGRGEQLTPVLTTGRRHWVIAIADTELSTPVVYREVDRLRAAGHGHYHDDPAPLLAALRVNDTDAIARHLHNDMQHAALSLRPQLTDTLEAGLAHGALAALVSGSGPTCVFLARTEEHATTLAERLRASGTARAVHTGSGPAGADLT</sequence>
<dbReference type="AlphaFoldDB" id="A0A9W6SG99"/>
<comment type="catalytic activity">
    <reaction evidence="9">
        <text>4-CDP-2-C-methyl-D-erythritol + ATP = 4-CDP-2-C-methyl-D-erythritol 2-phosphate + ADP + H(+)</text>
        <dbReference type="Rhea" id="RHEA:18437"/>
        <dbReference type="ChEBI" id="CHEBI:15378"/>
        <dbReference type="ChEBI" id="CHEBI:30616"/>
        <dbReference type="ChEBI" id="CHEBI:57823"/>
        <dbReference type="ChEBI" id="CHEBI:57919"/>
        <dbReference type="ChEBI" id="CHEBI:456216"/>
        <dbReference type="EC" id="2.7.1.148"/>
    </reaction>
</comment>
<feature type="domain" description="GHMP kinase C-terminal" evidence="11">
    <location>
        <begin position="205"/>
        <end position="280"/>
    </location>
</feature>
<dbReference type="Gene3D" id="3.30.70.890">
    <property type="entry name" value="GHMP kinase, C-terminal domain"/>
    <property type="match status" value="1"/>
</dbReference>
<evidence type="ECO:0000256" key="8">
    <source>
        <dbReference type="ARBA" id="ARBA00032554"/>
    </source>
</evidence>
<feature type="binding site" evidence="9">
    <location>
        <begin position="96"/>
        <end position="106"/>
    </location>
    <ligand>
        <name>ATP</name>
        <dbReference type="ChEBI" id="CHEBI:30616"/>
    </ligand>
</feature>
<dbReference type="InterPro" id="IPR006204">
    <property type="entry name" value="GHMP_kinase_N_dom"/>
</dbReference>
<protein>
    <recommendedName>
        <fullName evidence="3 9">4-diphosphocytidyl-2-C-methyl-D-erythritol kinase</fullName>
        <shortName evidence="9">CMK</shortName>
        <ecNumber evidence="2 9">2.7.1.148</ecNumber>
    </recommendedName>
    <alternativeName>
        <fullName evidence="8 9">4-(cytidine-5'-diphospho)-2-C-methyl-D-erythritol kinase</fullName>
    </alternativeName>
</protein>
<evidence type="ECO:0000259" key="10">
    <source>
        <dbReference type="Pfam" id="PF00288"/>
    </source>
</evidence>
<dbReference type="Pfam" id="PF08544">
    <property type="entry name" value="GHMP_kinases_C"/>
    <property type="match status" value="1"/>
</dbReference>
<comment type="similarity">
    <text evidence="1 9">Belongs to the GHMP kinase family. IspE subfamily.</text>
</comment>
<dbReference type="GO" id="GO:0050515">
    <property type="term" value="F:4-(cytidine 5'-diphospho)-2-C-methyl-D-erythritol kinase activity"/>
    <property type="evidence" value="ECO:0007669"/>
    <property type="project" value="UniProtKB-UniRule"/>
</dbReference>
<keyword evidence="4 9" id="KW-0808">Transferase</keyword>
<keyword evidence="6 9" id="KW-0418">Kinase</keyword>
<dbReference type="InterPro" id="IPR036554">
    <property type="entry name" value="GHMP_kinase_C_sf"/>
</dbReference>